<gene>
    <name evidence="3" type="ORF">RMSM_00417</name>
</gene>
<protein>
    <submittedName>
        <fullName evidence="3">Ketoglutarate semialdehyde dehydrogenase</fullName>
    </submittedName>
</protein>
<evidence type="ECO:0000313" key="4">
    <source>
        <dbReference type="Proteomes" id="UP000011991"/>
    </source>
</evidence>
<organism evidence="3 4">
    <name type="scientific">Rhodopirellula maiorica SM1</name>
    <dbReference type="NCBI Taxonomy" id="1265738"/>
    <lineage>
        <taxon>Bacteria</taxon>
        <taxon>Pseudomonadati</taxon>
        <taxon>Planctomycetota</taxon>
        <taxon>Planctomycetia</taxon>
        <taxon>Pirellulales</taxon>
        <taxon>Pirellulaceae</taxon>
        <taxon>Novipirellula</taxon>
    </lineage>
</organism>
<evidence type="ECO:0000259" key="2">
    <source>
        <dbReference type="Pfam" id="PF00171"/>
    </source>
</evidence>
<dbReference type="InterPro" id="IPR015590">
    <property type="entry name" value="Aldehyde_DH_dom"/>
</dbReference>
<dbReference type="EMBL" id="ANOG01000063">
    <property type="protein sequence ID" value="EMI22635.1"/>
    <property type="molecule type" value="Genomic_DNA"/>
</dbReference>
<dbReference type="Pfam" id="PF00171">
    <property type="entry name" value="Aldedh"/>
    <property type="match status" value="1"/>
</dbReference>
<dbReference type="SUPFAM" id="SSF53720">
    <property type="entry name" value="ALDH-like"/>
    <property type="match status" value="1"/>
</dbReference>
<dbReference type="CDD" id="cd07129">
    <property type="entry name" value="ALDH_KGSADH"/>
    <property type="match status" value="1"/>
</dbReference>
<evidence type="ECO:0000256" key="1">
    <source>
        <dbReference type="ARBA" id="ARBA00023002"/>
    </source>
</evidence>
<dbReference type="InterPro" id="IPR050740">
    <property type="entry name" value="Aldehyde_DH_Superfamily"/>
</dbReference>
<dbReference type="Gene3D" id="3.40.309.10">
    <property type="entry name" value="Aldehyde Dehydrogenase, Chain A, domain 2"/>
    <property type="match status" value="1"/>
</dbReference>
<evidence type="ECO:0000313" key="3">
    <source>
        <dbReference type="EMBL" id="EMI22635.1"/>
    </source>
</evidence>
<dbReference type="PANTHER" id="PTHR43353:SF3">
    <property type="entry name" value="ALDEHYDE DEHYDROGENASE-RELATED"/>
    <property type="match status" value="1"/>
</dbReference>
<sequence>MTSIKMPTALIQGKQLIGADSSATNAQTFVATHSGTGALLDPPFHEANAEEIDLAMTLASESANIFANTSFETRAKLLEAIADGLMDAGEALLDRCHAETALPMTRLIGERARTVNQTRLFAEMIREGSWVEAKVDHGDADRTPAAKPDVRSMLISIGPVVVFGASNFPLAISVAGTDTTTAFAAGCPVVCKAHPAHPGTCEMIGNIIRDAIKAVGLPPGIFSLLQGRSHEVGHALVEHPATAAVAFTGSLAGGRALFDTANRRRNPIPVYAEMGSINPVFVLPGAIEERSEQIAQAFIGSLTMGVGQFCTNPGLILIPTGDQGDQLTQSIAEHAAAAAPGTMLHSGIHDAFNEGVARIKQTDGVQMLSQASGPSDQACCSIAVTDVATLQREHSLLEEIFGPCSTIVRYDNASEMLEVAQALEGQLTATLHGSDNELSEHQPLIEALQQKVGRLIFNGFPTGIEVCHAMVHGGPYPATSDAHFTSIGPAAIKRFTRPLCFQDFPNDQLPPELQDSNPRGIMRMVDGVFTRDQ</sequence>
<keyword evidence="1" id="KW-0560">Oxidoreductase</keyword>
<dbReference type="InterPro" id="IPR016161">
    <property type="entry name" value="Ald_DH/histidinol_DH"/>
</dbReference>
<feature type="domain" description="Aldehyde dehydrogenase" evidence="2">
    <location>
        <begin position="44"/>
        <end position="462"/>
    </location>
</feature>
<dbReference type="InterPro" id="IPR016162">
    <property type="entry name" value="Ald_DH_N"/>
</dbReference>
<dbReference type="GO" id="GO:0016620">
    <property type="term" value="F:oxidoreductase activity, acting on the aldehyde or oxo group of donors, NAD or NADP as acceptor"/>
    <property type="evidence" value="ECO:0007669"/>
    <property type="project" value="InterPro"/>
</dbReference>
<comment type="caution">
    <text evidence="3">The sequence shown here is derived from an EMBL/GenBank/DDBJ whole genome shotgun (WGS) entry which is preliminary data.</text>
</comment>
<accession>M5RTK9</accession>
<dbReference type="PATRIC" id="fig|1265738.3.peg.420"/>
<dbReference type="InterPro" id="IPR044151">
    <property type="entry name" value="ALDH_KGSADH"/>
</dbReference>
<dbReference type="PANTHER" id="PTHR43353">
    <property type="entry name" value="SUCCINATE-SEMIALDEHYDE DEHYDROGENASE, MITOCHONDRIAL"/>
    <property type="match status" value="1"/>
</dbReference>
<dbReference type="AlphaFoldDB" id="M5RTK9"/>
<dbReference type="Gene3D" id="3.40.605.10">
    <property type="entry name" value="Aldehyde Dehydrogenase, Chain A, domain 1"/>
    <property type="match status" value="1"/>
</dbReference>
<proteinExistence type="predicted"/>
<reference evidence="3 4" key="1">
    <citation type="journal article" date="2013" name="Mar. Genomics">
        <title>Expression of sulfatases in Rhodopirellula baltica and the diversity of sulfatases in the genus Rhodopirellula.</title>
        <authorList>
            <person name="Wegner C.E."/>
            <person name="Richter-Heitmann T."/>
            <person name="Klindworth A."/>
            <person name="Klockow C."/>
            <person name="Richter M."/>
            <person name="Achstetter T."/>
            <person name="Glockner F.O."/>
            <person name="Harder J."/>
        </authorList>
    </citation>
    <scope>NUCLEOTIDE SEQUENCE [LARGE SCALE GENOMIC DNA]</scope>
    <source>
        <strain evidence="3 4">SM1</strain>
    </source>
</reference>
<name>M5RTK9_9BACT</name>
<dbReference type="InterPro" id="IPR016163">
    <property type="entry name" value="Ald_DH_C"/>
</dbReference>
<dbReference type="Proteomes" id="UP000011991">
    <property type="component" value="Unassembled WGS sequence"/>
</dbReference>
<keyword evidence="4" id="KW-1185">Reference proteome</keyword>